<evidence type="ECO:0000313" key="2">
    <source>
        <dbReference type="EMBL" id="KFX43838.1"/>
    </source>
</evidence>
<dbReference type="GO" id="GO:0004721">
    <property type="term" value="F:phosphoprotein phosphatase activity"/>
    <property type="evidence" value="ECO:0007669"/>
    <property type="project" value="InterPro"/>
</dbReference>
<proteinExistence type="predicted"/>
<sequence>MSVAGQITETATPATLPPPFIHVDGVPNFRDIGGYPITDSSSTRRNFIYRSALPTRITPAGLRTLTQNLQITTVYDLRSNVELRENPIASSPLDTHDAVMVLHCPVFPERDSSPEQLAKRFANYMSDNGTEGFVAAYAEILRDGVDAYRKVFEHVRDQPRDAFLVHCTGGKDRTGVLIALMFLVAGVKDPDLIADEYSLTERGFDASVKAHLAEKIIRDRGVDPANRAGVERLLSARKENMTATLEYIERQFGGAEGYLRDQLGFRDEDVERIRKSLVVEDKGLF</sequence>
<dbReference type="PROSITE" id="PS50056">
    <property type="entry name" value="TYR_PHOSPHATASE_2"/>
    <property type="match status" value="1"/>
</dbReference>
<dbReference type="PANTHER" id="PTHR31126">
    <property type="entry name" value="TYROSINE-PROTEIN PHOSPHATASE"/>
    <property type="match status" value="1"/>
</dbReference>
<dbReference type="Gene3D" id="3.90.190.10">
    <property type="entry name" value="Protein tyrosine phosphatase superfamily"/>
    <property type="match status" value="1"/>
</dbReference>
<dbReference type="PROSITE" id="PS00383">
    <property type="entry name" value="TYR_PHOSPHATASE_1"/>
    <property type="match status" value="1"/>
</dbReference>
<reference evidence="2" key="2">
    <citation type="journal article" date="2014" name="PLoS Genet.">
        <title>Signature gene expression reveals novel clues to the molecular mechanisms of dimorphic transition in Penicillium marneffei.</title>
        <authorList>
            <person name="Yang E."/>
            <person name="Wang G."/>
            <person name="Cai J."/>
            <person name="Woo P.C."/>
            <person name="Lau S.K."/>
            <person name="Yuen K.-Y."/>
            <person name="Chow W.-N."/>
            <person name="Lin X."/>
        </authorList>
    </citation>
    <scope>NUCLEOTIDE SEQUENCE</scope>
    <source>
        <strain evidence="2">PM1</strain>
    </source>
</reference>
<organism evidence="2">
    <name type="scientific">Talaromyces marneffei PM1</name>
    <dbReference type="NCBI Taxonomy" id="1077442"/>
    <lineage>
        <taxon>Eukaryota</taxon>
        <taxon>Fungi</taxon>
        <taxon>Dikarya</taxon>
        <taxon>Ascomycota</taxon>
        <taxon>Pezizomycotina</taxon>
        <taxon>Eurotiomycetes</taxon>
        <taxon>Eurotiomycetidae</taxon>
        <taxon>Eurotiales</taxon>
        <taxon>Trichocomaceae</taxon>
        <taxon>Talaromyces</taxon>
        <taxon>Talaromyces sect. Talaromyces</taxon>
    </lineage>
</organism>
<evidence type="ECO:0000259" key="1">
    <source>
        <dbReference type="PROSITE" id="PS50056"/>
    </source>
</evidence>
<dbReference type="EMBL" id="JPOX01000032">
    <property type="protein sequence ID" value="KFX43838.1"/>
    <property type="molecule type" value="Genomic_DNA"/>
</dbReference>
<gene>
    <name evidence="2" type="ORF">GQ26_0320570</name>
</gene>
<dbReference type="AlphaFoldDB" id="A0A093XF43"/>
<protein>
    <submittedName>
        <fullName evidence="2">Tyrosine-protein phosphatase</fullName>
    </submittedName>
</protein>
<comment type="caution">
    <text evidence="2">The sequence shown here is derived from an EMBL/GenBank/DDBJ whole genome shotgun (WGS) entry which is preliminary data.</text>
</comment>
<dbReference type="InterPro" id="IPR029021">
    <property type="entry name" value="Prot-tyrosine_phosphatase-like"/>
</dbReference>
<name>A0A093XF43_TALMA</name>
<dbReference type="InterPro" id="IPR000387">
    <property type="entry name" value="Tyr_Pase_dom"/>
</dbReference>
<accession>A0A093XF43</accession>
<dbReference type="PANTHER" id="PTHR31126:SF1">
    <property type="entry name" value="TYROSINE SPECIFIC PROTEIN PHOSPHATASES DOMAIN-CONTAINING PROTEIN"/>
    <property type="match status" value="1"/>
</dbReference>
<dbReference type="InterPro" id="IPR016130">
    <property type="entry name" value="Tyr_Pase_AS"/>
</dbReference>
<dbReference type="HOGENOM" id="CLU_057546_1_3_1"/>
<reference key="1">
    <citation type="journal article" date="2014" name="PLoS Genet.">
        <title>Signature Gene Expression Reveals Novel Clues to the Molecular Mechanisms of Dimorphic Transition in Penicillium marneffei.</title>
        <authorList>
            <person name="Yang E."/>
            <person name="Wang G."/>
            <person name="Cai J."/>
            <person name="Woo P.C."/>
            <person name="Lau S.K."/>
            <person name="Yuen K.-Y."/>
            <person name="Chow W.-N."/>
            <person name="Lin X."/>
        </authorList>
    </citation>
    <scope>NUCLEOTIDE SEQUENCE [LARGE SCALE GENOMIC DNA]</scope>
    <source>
        <strain>PM1</strain>
    </source>
</reference>
<dbReference type="InterPro" id="IPR026893">
    <property type="entry name" value="Tyr/Ser_Pase_IphP-type"/>
</dbReference>
<feature type="domain" description="Tyrosine specific protein phosphatases" evidence="1">
    <location>
        <begin position="142"/>
        <end position="193"/>
    </location>
</feature>
<dbReference type="eggNOG" id="ENOG502S0PE">
    <property type="taxonomic scope" value="Eukaryota"/>
</dbReference>
<dbReference type="SUPFAM" id="SSF52799">
    <property type="entry name" value="(Phosphotyrosine protein) phosphatases II"/>
    <property type="match status" value="1"/>
</dbReference>
<dbReference type="Pfam" id="PF13350">
    <property type="entry name" value="Y_phosphatase3"/>
    <property type="match status" value="1"/>
</dbReference>